<dbReference type="EMBL" id="JBFRHK010000001">
    <property type="protein sequence ID" value="MEX3743805.1"/>
    <property type="molecule type" value="Genomic_DNA"/>
</dbReference>
<evidence type="ECO:0000313" key="3">
    <source>
        <dbReference type="EMBL" id="MEX3743805.1"/>
    </source>
</evidence>
<feature type="domain" description="Tyr recombinase" evidence="2">
    <location>
        <begin position="1"/>
        <end position="55"/>
    </location>
</feature>
<protein>
    <submittedName>
        <fullName evidence="3">Tyrosine-type recombinase/integrase</fullName>
    </submittedName>
</protein>
<evidence type="ECO:0000313" key="4">
    <source>
        <dbReference type="Proteomes" id="UP001558534"/>
    </source>
</evidence>
<dbReference type="InterPro" id="IPR011010">
    <property type="entry name" value="DNA_brk_join_enz"/>
</dbReference>
<dbReference type="RefSeq" id="WP_368635172.1">
    <property type="nucleotide sequence ID" value="NZ_JBFRHK010000001.1"/>
</dbReference>
<dbReference type="Proteomes" id="UP001558534">
    <property type="component" value="Unassembled WGS sequence"/>
</dbReference>
<dbReference type="SUPFAM" id="SSF56349">
    <property type="entry name" value="DNA breaking-rejoining enzymes"/>
    <property type="match status" value="1"/>
</dbReference>
<sequence length="78" mass="9079">MHPHQLRHSYATHIINNGAPIEVIQSLFGHEKSEMTKSNYESPHVSKVRLNARITKVRSGFLIWSRRRRRTMEGVNVS</sequence>
<gene>
    <name evidence="3" type="ORF">AB1300_01515</name>
</gene>
<reference evidence="3 4" key="1">
    <citation type="submission" date="2024-07" db="EMBL/GenBank/DDBJ databases">
        <title>Characterization of a bacterium isolated from hydrolysated instant sea cucumber by whole-genome sequencing and metabolomics.</title>
        <authorList>
            <person name="Luo X."/>
            <person name="Zhang Z."/>
            <person name="Zheng Z."/>
            <person name="Zhang W."/>
            <person name="Ming T."/>
            <person name="Jiao L."/>
            <person name="Su X."/>
            <person name="Kong F."/>
            <person name="Xu J."/>
        </authorList>
    </citation>
    <scope>NUCLEOTIDE SEQUENCE [LARGE SCALE GENOMIC DNA]</scope>
    <source>
        <strain evidence="3 4">XL-2024</strain>
    </source>
</reference>
<dbReference type="InterPro" id="IPR002104">
    <property type="entry name" value="Integrase_catalytic"/>
</dbReference>
<proteinExistence type="predicted"/>
<accession>A0ABV3VR11</accession>
<dbReference type="Gene3D" id="1.10.443.10">
    <property type="entry name" value="Intergrase catalytic core"/>
    <property type="match status" value="1"/>
</dbReference>
<evidence type="ECO:0000259" key="2">
    <source>
        <dbReference type="PROSITE" id="PS51898"/>
    </source>
</evidence>
<keyword evidence="4" id="KW-1185">Reference proteome</keyword>
<evidence type="ECO:0000256" key="1">
    <source>
        <dbReference type="ARBA" id="ARBA00023172"/>
    </source>
</evidence>
<dbReference type="Pfam" id="PF00589">
    <property type="entry name" value="Phage_integrase"/>
    <property type="match status" value="1"/>
</dbReference>
<dbReference type="InterPro" id="IPR013762">
    <property type="entry name" value="Integrase-like_cat_sf"/>
</dbReference>
<keyword evidence="1" id="KW-0233">DNA recombination</keyword>
<name>A0ABV3VR11_9BACI</name>
<organism evidence="3 4">
    <name type="scientific">Lysinibacillus xylanilyticus</name>
    <dbReference type="NCBI Taxonomy" id="582475"/>
    <lineage>
        <taxon>Bacteria</taxon>
        <taxon>Bacillati</taxon>
        <taxon>Bacillota</taxon>
        <taxon>Bacilli</taxon>
        <taxon>Bacillales</taxon>
        <taxon>Bacillaceae</taxon>
        <taxon>Lysinibacillus</taxon>
    </lineage>
</organism>
<comment type="caution">
    <text evidence="3">The sequence shown here is derived from an EMBL/GenBank/DDBJ whole genome shotgun (WGS) entry which is preliminary data.</text>
</comment>
<dbReference type="PROSITE" id="PS51898">
    <property type="entry name" value="TYR_RECOMBINASE"/>
    <property type="match status" value="1"/>
</dbReference>